<dbReference type="Gene3D" id="1.10.238.10">
    <property type="entry name" value="EF-hand"/>
    <property type="match status" value="1"/>
</dbReference>
<dbReference type="AlphaFoldDB" id="A0AAE9YTC7"/>
<dbReference type="InterPro" id="IPR011992">
    <property type="entry name" value="EF-hand-dom_pair"/>
</dbReference>
<organism evidence="4 5">
    <name type="scientific">Thalassomonas actiniarum</name>
    <dbReference type="NCBI Taxonomy" id="485447"/>
    <lineage>
        <taxon>Bacteria</taxon>
        <taxon>Pseudomonadati</taxon>
        <taxon>Pseudomonadota</taxon>
        <taxon>Gammaproteobacteria</taxon>
        <taxon>Alteromonadales</taxon>
        <taxon>Colwelliaceae</taxon>
        <taxon>Thalassomonas</taxon>
    </lineage>
</organism>
<dbReference type="GO" id="GO:0005509">
    <property type="term" value="F:calcium ion binding"/>
    <property type="evidence" value="ECO:0007669"/>
    <property type="project" value="InterPro"/>
</dbReference>
<evidence type="ECO:0000256" key="1">
    <source>
        <dbReference type="SAM" id="MobiDB-lite"/>
    </source>
</evidence>
<evidence type="ECO:0000313" key="4">
    <source>
        <dbReference type="EMBL" id="WDE00397.1"/>
    </source>
</evidence>
<accession>A0AAE9YTC7</accession>
<dbReference type="EMBL" id="CP059735">
    <property type="protein sequence ID" value="WDE00397.1"/>
    <property type="molecule type" value="Genomic_DNA"/>
</dbReference>
<dbReference type="Pfam" id="PF13202">
    <property type="entry name" value="EF-hand_5"/>
    <property type="match status" value="1"/>
</dbReference>
<reference evidence="4 5" key="1">
    <citation type="journal article" date="2015" name="Genome Announc.">
        <title>Draft Genome Sequences of Marine Isolates of Thalassomonas viridans and Thalassomonas actiniarum.</title>
        <authorList>
            <person name="Olonade I."/>
            <person name="van Zyl L.J."/>
            <person name="Trindade M."/>
        </authorList>
    </citation>
    <scope>NUCLEOTIDE SEQUENCE [LARGE SCALE GENOMIC DNA]</scope>
    <source>
        <strain evidence="4 5">A5K-106</strain>
    </source>
</reference>
<dbReference type="PROSITE" id="PS00018">
    <property type="entry name" value="EF_HAND_1"/>
    <property type="match status" value="2"/>
</dbReference>
<feature type="domain" description="EF-hand" evidence="3">
    <location>
        <begin position="42"/>
        <end position="68"/>
    </location>
</feature>
<evidence type="ECO:0000313" key="5">
    <source>
        <dbReference type="Proteomes" id="UP000032568"/>
    </source>
</evidence>
<name>A0AAE9YTC7_9GAMM</name>
<dbReference type="Pfam" id="PF13833">
    <property type="entry name" value="EF-hand_8"/>
    <property type="match status" value="1"/>
</dbReference>
<gene>
    <name evidence="4" type="ORF">SG35_007090</name>
</gene>
<reference evidence="4 5" key="2">
    <citation type="journal article" date="2022" name="Mar. Drugs">
        <title>Bioassay-Guided Fractionation Leads to the Detection of Cholic Acid Generated by the Rare Thalassomonas sp.</title>
        <authorList>
            <person name="Pheiffer F."/>
            <person name="Schneider Y.K."/>
            <person name="Hansen E.H."/>
            <person name="Andersen J.H."/>
            <person name="Isaksson J."/>
            <person name="Busche T."/>
            <person name="R C."/>
            <person name="Kalinowski J."/>
            <person name="Zyl L.V."/>
            <person name="Trindade M."/>
        </authorList>
    </citation>
    <scope>NUCLEOTIDE SEQUENCE [LARGE SCALE GENOMIC DNA]</scope>
    <source>
        <strain evidence="4 5">A5K-106</strain>
    </source>
</reference>
<dbReference type="KEGG" id="tact:SG35_007090"/>
<feature type="region of interest" description="Disordered" evidence="1">
    <location>
        <begin position="75"/>
        <end position="99"/>
    </location>
</feature>
<feature type="chain" id="PRO_5041958568" evidence="2">
    <location>
        <begin position="24"/>
        <end position="99"/>
    </location>
</feature>
<evidence type="ECO:0000256" key="2">
    <source>
        <dbReference type="SAM" id="SignalP"/>
    </source>
</evidence>
<dbReference type="SUPFAM" id="SSF47473">
    <property type="entry name" value="EF-hand"/>
    <property type="match status" value="1"/>
</dbReference>
<evidence type="ECO:0000259" key="3">
    <source>
        <dbReference type="PROSITE" id="PS50222"/>
    </source>
</evidence>
<dbReference type="PROSITE" id="PS50222">
    <property type="entry name" value="EF_HAND_2"/>
    <property type="match status" value="1"/>
</dbReference>
<dbReference type="Proteomes" id="UP000032568">
    <property type="component" value="Chromosome"/>
</dbReference>
<feature type="signal peptide" evidence="2">
    <location>
        <begin position="1"/>
        <end position="23"/>
    </location>
</feature>
<protein>
    <submittedName>
        <fullName evidence="4">EF-hand domain-containing protein</fullName>
    </submittedName>
</protein>
<feature type="region of interest" description="Disordered" evidence="1">
    <location>
        <begin position="24"/>
        <end position="53"/>
    </location>
</feature>
<proteinExistence type="predicted"/>
<sequence length="99" mass="11170">MKTHSTKLIPLLSLILYSQLSYGADGDYGQNDRNQRRGPPQFSQLDLDGDNSVTLDEFSQHPVPRGDHETIFNHIDSDGDGIITETELTSHKPPRRPRN</sequence>
<dbReference type="RefSeq" id="WP_044835797.1">
    <property type="nucleotide sequence ID" value="NZ_CP059735.1"/>
</dbReference>
<dbReference type="InterPro" id="IPR018247">
    <property type="entry name" value="EF_Hand_1_Ca_BS"/>
</dbReference>
<keyword evidence="5" id="KW-1185">Reference proteome</keyword>
<keyword evidence="2" id="KW-0732">Signal</keyword>
<dbReference type="InterPro" id="IPR002048">
    <property type="entry name" value="EF_hand_dom"/>
</dbReference>